<dbReference type="AlphaFoldDB" id="A0A1M6KIN7"/>
<dbReference type="Proteomes" id="UP000184231">
    <property type="component" value="Unassembled WGS sequence"/>
</dbReference>
<dbReference type="OrthoDB" id="1436089at2"/>
<organism evidence="1 2">
    <name type="scientific">Arenibacter nanhaiticus</name>
    <dbReference type="NCBI Taxonomy" id="558155"/>
    <lineage>
        <taxon>Bacteria</taxon>
        <taxon>Pseudomonadati</taxon>
        <taxon>Bacteroidota</taxon>
        <taxon>Flavobacteriia</taxon>
        <taxon>Flavobacteriales</taxon>
        <taxon>Flavobacteriaceae</taxon>
        <taxon>Arenibacter</taxon>
    </lineage>
</organism>
<accession>A0A1M6KIN7</accession>
<protein>
    <submittedName>
        <fullName evidence="1">Uncharacterized protein</fullName>
    </submittedName>
</protein>
<reference evidence="1 2" key="1">
    <citation type="submission" date="2016-11" db="EMBL/GenBank/DDBJ databases">
        <authorList>
            <person name="Jaros S."/>
            <person name="Januszkiewicz K."/>
            <person name="Wedrychowicz H."/>
        </authorList>
    </citation>
    <scope>NUCLEOTIDE SEQUENCE [LARGE SCALE GENOMIC DNA]</scope>
    <source>
        <strain evidence="1 2">CGMCC 1.8863</strain>
    </source>
</reference>
<dbReference type="RefSeq" id="WP_072765393.1">
    <property type="nucleotide sequence ID" value="NZ_FQYX01000026.1"/>
</dbReference>
<dbReference type="STRING" id="558155.SAMN04487911_12617"/>
<dbReference type="EMBL" id="FQYX01000026">
    <property type="protein sequence ID" value="SHJ58816.1"/>
    <property type="molecule type" value="Genomic_DNA"/>
</dbReference>
<gene>
    <name evidence="1" type="ORF">SAMN04487911_12617</name>
</gene>
<evidence type="ECO:0000313" key="1">
    <source>
        <dbReference type="EMBL" id="SHJ58816.1"/>
    </source>
</evidence>
<name>A0A1M6KIN7_9FLAO</name>
<sequence>MEALKIGDKVYNVRQDGFADFLRFSFSEVVRLTKTLAVLENGVRLVNQPRTSWIRAEICYSVFGDKWVYWHIVTEETLQKAKEENEKIAAAKVVFQELDK</sequence>
<keyword evidence="2" id="KW-1185">Reference proteome</keyword>
<proteinExistence type="predicted"/>
<evidence type="ECO:0000313" key="2">
    <source>
        <dbReference type="Proteomes" id="UP000184231"/>
    </source>
</evidence>